<evidence type="ECO:0000313" key="2">
    <source>
        <dbReference type="EMBL" id="QKW51120.1"/>
    </source>
</evidence>
<dbReference type="Proteomes" id="UP000509303">
    <property type="component" value="Chromosome"/>
</dbReference>
<organism evidence="2 3">
    <name type="scientific">Streptomyces buecherae</name>
    <dbReference type="NCBI Taxonomy" id="2763006"/>
    <lineage>
        <taxon>Bacteria</taxon>
        <taxon>Bacillati</taxon>
        <taxon>Actinomycetota</taxon>
        <taxon>Actinomycetes</taxon>
        <taxon>Kitasatosporales</taxon>
        <taxon>Streptomycetaceae</taxon>
        <taxon>Streptomyces</taxon>
    </lineage>
</organism>
<proteinExistence type="predicted"/>
<dbReference type="RefSeq" id="WP_176162845.1">
    <property type="nucleotide sequence ID" value="NZ_CP054929.1"/>
</dbReference>
<keyword evidence="3" id="KW-1185">Reference proteome</keyword>
<sequence>MSARAGGPDGERREAPGTTGPDREDEIDGAVGAGELASRADPATRAGPAPVVTA</sequence>
<reference evidence="2 3" key="1">
    <citation type="submission" date="2020-06" db="EMBL/GenBank/DDBJ databases">
        <title>Genome mining for natural products.</title>
        <authorList>
            <person name="Zhang B."/>
            <person name="Shi J."/>
            <person name="Ge H."/>
        </authorList>
    </citation>
    <scope>NUCLEOTIDE SEQUENCE [LARGE SCALE GENOMIC DNA]</scope>
    <source>
        <strain evidence="2 3">NA00687</strain>
    </source>
</reference>
<evidence type="ECO:0000256" key="1">
    <source>
        <dbReference type="SAM" id="MobiDB-lite"/>
    </source>
</evidence>
<dbReference type="EMBL" id="CP054929">
    <property type="protein sequence ID" value="QKW51120.1"/>
    <property type="molecule type" value="Genomic_DNA"/>
</dbReference>
<dbReference type="AlphaFoldDB" id="A0A7H8N9G6"/>
<evidence type="ECO:0000313" key="3">
    <source>
        <dbReference type="Proteomes" id="UP000509303"/>
    </source>
</evidence>
<gene>
    <name evidence="2" type="ORF">HUT08_18035</name>
</gene>
<name>A0A7H8N9G6_9ACTN</name>
<feature type="region of interest" description="Disordered" evidence="1">
    <location>
        <begin position="1"/>
        <end position="54"/>
    </location>
</feature>
<accession>A0A7H8N9G6</accession>
<protein>
    <submittedName>
        <fullName evidence="2">Uncharacterized protein</fullName>
    </submittedName>
</protein>